<dbReference type="CDD" id="cd02857">
    <property type="entry name" value="E_set_CDase_PDE_N"/>
    <property type="match status" value="1"/>
</dbReference>
<evidence type="ECO:0000256" key="5">
    <source>
        <dbReference type="ARBA" id="ARBA00022676"/>
    </source>
</evidence>
<dbReference type="Proteomes" id="UP001243623">
    <property type="component" value="Chromosome"/>
</dbReference>
<comment type="catalytic activity">
    <reaction evidence="1 10">
        <text>Transfers a segment of a (1-&gt;4)-alpha-D-glucan to a new position in an acceptor, which may be glucose or a (1-&gt;4)-alpha-D-glucan.</text>
        <dbReference type="EC" id="2.4.1.25"/>
    </reaction>
</comment>
<dbReference type="GO" id="GO:0005975">
    <property type="term" value="P:carbohydrate metabolic process"/>
    <property type="evidence" value="ECO:0007669"/>
    <property type="project" value="InterPro"/>
</dbReference>
<keyword evidence="6 10" id="KW-0808">Transferase</keyword>
<organism evidence="12 13">
    <name type="scientific">Selenobaculum gibii</name>
    <dbReference type="NCBI Taxonomy" id="3054208"/>
    <lineage>
        <taxon>Bacteria</taxon>
        <taxon>Bacillati</taxon>
        <taxon>Bacillota</taxon>
        <taxon>Negativicutes</taxon>
        <taxon>Selenomonadales</taxon>
        <taxon>Selenomonadaceae</taxon>
        <taxon>Selenobaculum</taxon>
    </lineage>
</organism>
<dbReference type="EMBL" id="CP120678">
    <property type="protein sequence ID" value="WIW70840.1"/>
    <property type="molecule type" value="Genomic_DNA"/>
</dbReference>
<dbReference type="RefSeq" id="WP_147667386.1">
    <property type="nucleotide sequence ID" value="NZ_CP120678.1"/>
</dbReference>
<keyword evidence="13" id="KW-1185">Reference proteome</keyword>
<evidence type="ECO:0000259" key="11">
    <source>
        <dbReference type="SMART" id="SM00642"/>
    </source>
</evidence>
<keyword evidence="5 10" id="KW-0328">Glycosyltransferase</keyword>
<keyword evidence="7 10" id="KW-0119">Carbohydrate metabolism</keyword>
<protein>
    <recommendedName>
        <fullName evidence="4 10">4-alpha-glucanotransferase</fullName>
        <ecNumber evidence="3 10">2.4.1.25</ecNumber>
    </recommendedName>
    <alternativeName>
        <fullName evidence="8 10">Amylomaltase</fullName>
    </alternativeName>
    <alternativeName>
        <fullName evidence="9 10">Disproportionating enzyme</fullName>
    </alternativeName>
</protein>
<feature type="domain" description="Glycosyl hydrolase family 13 catalytic" evidence="11">
    <location>
        <begin position="143"/>
        <end position="552"/>
    </location>
</feature>
<dbReference type="CDD" id="cd11338">
    <property type="entry name" value="AmyAc_CMD"/>
    <property type="match status" value="1"/>
</dbReference>
<dbReference type="Pfam" id="PF02446">
    <property type="entry name" value="Glyco_hydro_77"/>
    <property type="match status" value="1"/>
</dbReference>
<dbReference type="PANTHER" id="PTHR32438:SF5">
    <property type="entry name" value="4-ALPHA-GLUCANOTRANSFERASE DPE1, CHLOROPLASTIC_AMYLOPLASTIC"/>
    <property type="match status" value="1"/>
</dbReference>
<dbReference type="Gene3D" id="2.60.40.1180">
    <property type="entry name" value="Golgi alpha-mannosidase II"/>
    <property type="match status" value="1"/>
</dbReference>
<reference evidence="12" key="1">
    <citation type="submission" date="2023-03" db="EMBL/GenBank/DDBJ databases">
        <title>Selenobaculum gbiensis gen. nov. sp. nov., a new bacterium isolated from the gut microbiota of IBD patient.</title>
        <authorList>
            <person name="Yeo S."/>
            <person name="Park H."/>
            <person name="Huh C.S."/>
        </authorList>
    </citation>
    <scope>NUCLEOTIDE SEQUENCE</scope>
    <source>
        <strain evidence="12">ICN-92133</strain>
    </source>
</reference>
<evidence type="ECO:0000313" key="13">
    <source>
        <dbReference type="Proteomes" id="UP001243623"/>
    </source>
</evidence>
<dbReference type="NCBIfam" id="NF011080">
    <property type="entry name" value="PRK14508.1-3"/>
    <property type="match status" value="1"/>
</dbReference>
<evidence type="ECO:0000256" key="9">
    <source>
        <dbReference type="ARBA" id="ARBA00031501"/>
    </source>
</evidence>
<dbReference type="Gene3D" id="2.60.40.10">
    <property type="entry name" value="Immunoglobulins"/>
    <property type="match status" value="1"/>
</dbReference>
<evidence type="ECO:0000256" key="4">
    <source>
        <dbReference type="ARBA" id="ARBA00020295"/>
    </source>
</evidence>
<dbReference type="InterPro" id="IPR013783">
    <property type="entry name" value="Ig-like_fold"/>
</dbReference>
<dbReference type="InterPro" id="IPR004185">
    <property type="entry name" value="Glyco_hydro_13_lg-like_dom"/>
</dbReference>
<dbReference type="NCBIfam" id="TIGR00217">
    <property type="entry name" value="malQ"/>
    <property type="match status" value="1"/>
</dbReference>
<name>A0A9Y2AFR7_9FIRM</name>
<dbReference type="GO" id="GO:0004553">
    <property type="term" value="F:hydrolase activity, hydrolyzing O-glycosyl compounds"/>
    <property type="evidence" value="ECO:0007669"/>
    <property type="project" value="InterPro"/>
</dbReference>
<dbReference type="EC" id="2.4.1.25" evidence="3 10"/>
<dbReference type="InterPro" id="IPR017853">
    <property type="entry name" value="GH"/>
</dbReference>
<proteinExistence type="inferred from homology"/>
<evidence type="ECO:0000313" key="12">
    <source>
        <dbReference type="EMBL" id="WIW70840.1"/>
    </source>
</evidence>
<dbReference type="Gene3D" id="3.20.20.80">
    <property type="entry name" value="Glycosidases"/>
    <property type="match status" value="2"/>
</dbReference>
<dbReference type="InterPro" id="IPR013780">
    <property type="entry name" value="Glyco_hydro_b"/>
</dbReference>
<evidence type="ECO:0000256" key="3">
    <source>
        <dbReference type="ARBA" id="ARBA00012560"/>
    </source>
</evidence>
<sequence length="1146" mass="131996">MQEHAKIIHNSQMSGFRNIFGAVKANSELKISIHIPEIYKPTNVILRLWQDNIGETLVKMQKVDILGDDLKFQCTIAMPSKGCLLWYYFVIVNAEKTIFYGNNAQNLGGEGAVYEQQPPSFQITVYNEDAKTPDWLKSSVMYQIFPDRFYNGHKDGFVHTHKKTAVVHASWENSPCYFKDPDTKEILAYDFFGGNIAGIKAKLPYLKNLGINVIYLNPIFKAESNHRYDTGDYHQIDPMLGTNEEFEDFCSYARSEGFRIILDGVFSHTGSNSKYFNRYGEYDSLGAYQSLDSPYYGWYNFHKHPNEYESWWGFETLPNVKETTPSYMDFIISNKESVLHFWLNKGISGWRLDVVDELPPDFVQTFYRELKKSDAEAVLIGEVWEDASNKVSYSVSREYLCGQEIDSAMNYPFRKILLDFFLGYVDAEQTNRLLMSLYENYPKHNFYAMMNLVGSHDVQRVLTLLGEAPYYDGMPAVKQARYRLDKSQYQLAVKRLKMISLWQMTFPGVPTIYYGDEVGMQGFKDPHNRAPYPWGREDKDIQSWYKKIISVRNKNQVLKTGEWIPVISQEHVYGYVRRVLGGKDVFGTPCEDATFVVLFNRSEEKQIVKVNVRGLCQGKLADVLENKDIARVRDGKIEVELAPLSGAIYKQISEPKLGRGCGVLMHPTSLPSKYGIGDLGKGAYEFINFLVKAKQHLWQILPLNPVGYGASPYQSSSAFAGNPMLISLGKLVGEGLLMVNEVKPPTYLNKDKVDFEAVWEFKESRLKIAFNRVKSDIDFENFCKKHVCWLEDYALFSALKEHFSGEEWNAWPLPVRKRLPKELEKYKKLLGREISYHKFLQFVFFKQWASIKFYAKQHGVQIIGDMPIFIAHDSADVWANQHLFALDEEGKPEKVAGVPPDYFSETGQLWGNPHYRWEEMAKDDYTWWRNRFKIILELVDIIRVDHFRGFEAYWQVDGNAKTAINGEWVKGPGRKFFITLEKYFGKLPIIAEDLGIITDDVIDLKDEFALPGMKVLHFELLPDEEGKIGFTCEQNCIVYTGTHDNNTTVGWYKENLAKKVQIAIGEYLNTDTNDPIELCWALIRYAYGTNACVAMIPMQDLLSLDSDARMNMPGTCGQNWQWRAKKKDFSDALAATVAELVEKYHR</sequence>
<dbReference type="KEGG" id="sgbi:P3F81_00515"/>
<evidence type="ECO:0000256" key="10">
    <source>
        <dbReference type="RuleBase" id="RU361207"/>
    </source>
</evidence>
<comment type="similarity">
    <text evidence="2 10">Belongs to the disproportionating enzyme family.</text>
</comment>
<dbReference type="Pfam" id="PF00128">
    <property type="entry name" value="Alpha-amylase"/>
    <property type="match status" value="1"/>
</dbReference>
<dbReference type="GO" id="GO:0004134">
    <property type="term" value="F:4-alpha-glucanotransferase activity"/>
    <property type="evidence" value="ECO:0007669"/>
    <property type="project" value="UniProtKB-EC"/>
</dbReference>
<dbReference type="AlphaFoldDB" id="A0A9Y2AFR7"/>
<dbReference type="SMART" id="SM00642">
    <property type="entry name" value="Aamy"/>
    <property type="match status" value="1"/>
</dbReference>
<dbReference type="InterPro" id="IPR045857">
    <property type="entry name" value="O16G_dom_2"/>
</dbReference>
<dbReference type="Gene3D" id="3.90.400.10">
    <property type="entry name" value="Oligo-1,6-glucosidase, Domain 2"/>
    <property type="match status" value="1"/>
</dbReference>
<dbReference type="InterPro" id="IPR006047">
    <property type="entry name" value="GH13_cat_dom"/>
</dbReference>
<dbReference type="NCBIfam" id="NF011079">
    <property type="entry name" value="PRK14508.1-2"/>
    <property type="match status" value="1"/>
</dbReference>
<evidence type="ECO:0000256" key="6">
    <source>
        <dbReference type="ARBA" id="ARBA00022679"/>
    </source>
</evidence>
<evidence type="ECO:0000256" key="8">
    <source>
        <dbReference type="ARBA" id="ARBA00031423"/>
    </source>
</evidence>
<evidence type="ECO:0000256" key="2">
    <source>
        <dbReference type="ARBA" id="ARBA00005684"/>
    </source>
</evidence>
<dbReference type="SUPFAM" id="SSF51011">
    <property type="entry name" value="Glycosyl hydrolase domain"/>
    <property type="match status" value="1"/>
</dbReference>
<accession>A0A9Y2AFR7</accession>
<dbReference type="InterPro" id="IPR003385">
    <property type="entry name" value="Glyco_hydro_77"/>
</dbReference>
<gene>
    <name evidence="12" type="primary">malQ</name>
    <name evidence="12" type="ORF">P3F81_00515</name>
</gene>
<evidence type="ECO:0000256" key="1">
    <source>
        <dbReference type="ARBA" id="ARBA00000439"/>
    </source>
</evidence>
<dbReference type="SUPFAM" id="SSF51445">
    <property type="entry name" value="(Trans)glycosidases"/>
    <property type="match status" value="2"/>
</dbReference>
<evidence type="ECO:0000256" key="7">
    <source>
        <dbReference type="ARBA" id="ARBA00023277"/>
    </source>
</evidence>
<dbReference type="PANTHER" id="PTHR32438">
    <property type="entry name" value="4-ALPHA-GLUCANOTRANSFERASE DPE1, CHLOROPLASTIC/AMYLOPLASTIC"/>
    <property type="match status" value="1"/>
</dbReference>